<comment type="caution">
    <text evidence="3">The sequence shown here is derived from an EMBL/GenBank/DDBJ whole genome shotgun (WGS) entry which is preliminary data.</text>
</comment>
<proteinExistence type="predicted"/>
<feature type="chain" id="PRO_5009532319" evidence="2">
    <location>
        <begin position="23"/>
        <end position="435"/>
    </location>
</feature>
<keyword evidence="2" id="KW-0732">Signal</keyword>
<reference evidence="3 4" key="1">
    <citation type="journal article" date="2016" name="Nat. Commun.">
        <title>Thousands of microbial genomes shed light on interconnected biogeochemical processes in an aquifer system.</title>
        <authorList>
            <person name="Anantharaman K."/>
            <person name="Brown C.T."/>
            <person name="Hug L.A."/>
            <person name="Sharon I."/>
            <person name="Castelle C.J."/>
            <person name="Probst A.J."/>
            <person name="Thomas B.C."/>
            <person name="Singh A."/>
            <person name="Wilkins M.J."/>
            <person name="Karaoz U."/>
            <person name="Brodie E.L."/>
            <person name="Williams K.H."/>
            <person name="Hubbard S.S."/>
            <person name="Banfield J.F."/>
        </authorList>
    </citation>
    <scope>NUCLEOTIDE SEQUENCE [LARGE SCALE GENOMIC DNA]</scope>
</reference>
<organism evidence="3 4">
    <name type="scientific">Candidatus Schekmanbacteria bacterium RBG_16_38_10</name>
    <dbReference type="NCBI Taxonomy" id="1817879"/>
    <lineage>
        <taxon>Bacteria</taxon>
        <taxon>Candidatus Schekmaniibacteriota</taxon>
    </lineage>
</organism>
<feature type="signal peptide" evidence="2">
    <location>
        <begin position="1"/>
        <end position="22"/>
    </location>
</feature>
<evidence type="ECO:0000313" key="3">
    <source>
        <dbReference type="EMBL" id="OGL47222.1"/>
    </source>
</evidence>
<dbReference type="Proteomes" id="UP000178797">
    <property type="component" value="Unassembled WGS sequence"/>
</dbReference>
<name>A0A1F7S095_9BACT</name>
<evidence type="ECO:0000256" key="2">
    <source>
        <dbReference type="SAM" id="SignalP"/>
    </source>
</evidence>
<dbReference type="EMBL" id="MGDE01000051">
    <property type="protein sequence ID" value="OGL47222.1"/>
    <property type="molecule type" value="Genomic_DNA"/>
</dbReference>
<gene>
    <name evidence="3" type="ORF">A2W05_10600</name>
</gene>
<protein>
    <submittedName>
        <fullName evidence="3">Uncharacterized protein</fullName>
    </submittedName>
</protein>
<sequence length="435" mass="48990">MFYRILAVMSVGVFIMTSSVFTQDAKKPKDGAPKVKVEDKYKLKIDVESNFNRNNKHFETVVSGISFGEAAFPDSSVFSATISRINYGIRWLDKSLVQKAKELPQEFSADIKNGIVVIKCSIDTPGFYKVDVVYDPAIQQVNIPDEIAKPLTFSKVFAIGGAKSILSLLESELKFFDNIAKRAKGLIEKMSKDVADVKKWVDNSKGAITELNSILAELDGARGVTFSYASFDIIHVTMTDVLSYVQIFDEAAQKYIRIGEVKGVNIKELTRDFRSTYGDSVDFKYFQNNIKIAGDVYVREYISHILIFVEGEVVKIDGIYEKLLKGAVNKEELVRMSNEFSNSLKDINVACEKLNVGNYKNEYAKYSKVMLDIVAKCDDATKVYLSLDKNAIEKTRMQTDSMFSNVKKIVFVDKEKQEPEKSDDKGNKDNKEGDK</sequence>
<evidence type="ECO:0000256" key="1">
    <source>
        <dbReference type="SAM" id="MobiDB-lite"/>
    </source>
</evidence>
<accession>A0A1F7S095</accession>
<feature type="region of interest" description="Disordered" evidence="1">
    <location>
        <begin position="414"/>
        <end position="435"/>
    </location>
</feature>
<evidence type="ECO:0000313" key="4">
    <source>
        <dbReference type="Proteomes" id="UP000178797"/>
    </source>
</evidence>
<dbReference type="AlphaFoldDB" id="A0A1F7S095"/>